<evidence type="ECO:0000313" key="7">
    <source>
        <dbReference type="EMBL" id="RWS25401.1"/>
    </source>
</evidence>
<evidence type="ECO:0000256" key="6">
    <source>
        <dbReference type="SAM" id="Phobius"/>
    </source>
</evidence>
<feature type="transmembrane region" description="Helical" evidence="6">
    <location>
        <begin position="55"/>
        <end position="74"/>
    </location>
</feature>
<dbReference type="VEuPathDB" id="VectorBase:LDEU006639"/>
<gene>
    <name evidence="7" type="ORF">B4U80_07641</name>
</gene>
<feature type="transmembrane region" description="Helical" evidence="6">
    <location>
        <begin position="12"/>
        <end position="35"/>
    </location>
</feature>
<sequence length="346" mass="39649">MFLKKAMRYYRVWIYSCNLVLLVSTLVFLFLSIWITTDFHMSLFPSVRMYDPSILYGYFAVLLQGGIIQAIGCLGAIRMNERLLNVYWQLLVALLVGDVIVGSIWLFRYNNIVTNLRSDLKSRLNNEYGFDYTFQNIWDKIQNENECCGVDGPYDYNHTNWLIKEHSDFGNAMLVPSSCCRQSSSYACIDSYSDSSIFTSGCFEPIHRWLQRSADILAVLGFCVISFLKLCFVCILKYEIKEMIQKIQVLKGATDCDDSPLHDMQTYVPRPSIQQDSQQTLLTKQSPQSNCRHNSTCGVRATDKDRDVFAQIRQTTIGSSRDRLSTGNKSTNGNNNELCNKRQSLV</sequence>
<evidence type="ECO:0000256" key="1">
    <source>
        <dbReference type="ARBA" id="ARBA00004141"/>
    </source>
</evidence>
<keyword evidence="8" id="KW-1185">Reference proteome</keyword>
<dbReference type="PANTHER" id="PTHR19282:SF554">
    <property type="entry name" value="ANTIGEN, PUTATIVE-RELATED"/>
    <property type="match status" value="1"/>
</dbReference>
<dbReference type="EMBL" id="NCKV01003743">
    <property type="protein sequence ID" value="RWS25401.1"/>
    <property type="molecule type" value="Genomic_DNA"/>
</dbReference>
<dbReference type="SUPFAM" id="SSF48652">
    <property type="entry name" value="Tetraspanin"/>
    <property type="match status" value="1"/>
</dbReference>
<evidence type="ECO:0000313" key="8">
    <source>
        <dbReference type="Proteomes" id="UP000288716"/>
    </source>
</evidence>
<reference evidence="7 8" key="1">
    <citation type="journal article" date="2018" name="Gigascience">
        <title>Genomes of trombidid mites reveal novel predicted allergens and laterally-transferred genes associated with secondary metabolism.</title>
        <authorList>
            <person name="Dong X."/>
            <person name="Chaisiri K."/>
            <person name="Xia D."/>
            <person name="Armstrong S.D."/>
            <person name="Fang Y."/>
            <person name="Donnelly M.J."/>
            <person name="Kadowaki T."/>
            <person name="McGarry J.W."/>
            <person name="Darby A.C."/>
            <person name="Makepeace B.L."/>
        </authorList>
    </citation>
    <scope>NUCLEOTIDE SEQUENCE [LARGE SCALE GENOMIC DNA]</scope>
    <source>
        <strain evidence="7">UoL-UT</strain>
    </source>
</reference>
<dbReference type="CDD" id="cd03156">
    <property type="entry name" value="uroplakin_I_like_LEL"/>
    <property type="match status" value="1"/>
</dbReference>
<organism evidence="7 8">
    <name type="scientific">Leptotrombidium deliense</name>
    <dbReference type="NCBI Taxonomy" id="299467"/>
    <lineage>
        <taxon>Eukaryota</taxon>
        <taxon>Metazoa</taxon>
        <taxon>Ecdysozoa</taxon>
        <taxon>Arthropoda</taxon>
        <taxon>Chelicerata</taxon>
        <taxon>Arachnida</taxon>
        <taxon>Acari</taxon>
        <taxon>Acariformes</taxon>
        <taxon>Trombidiformes</taxon>
        <taxon>Prostigmata</taxon>
        <taxon>Anystina</taxon>
        <taxon>Parasitengona</taxon>
        <taxon>Trombiculoidea</taxon>
        <taxon>Trombiculidae</taxon>
        <taxon>Leptotrombidium</taxon>
    </lineage>
</organism>
<evidence type="ECO:0000256" key="3">
    <source>
        <dbReference type="ARBA" id="ARBA00022989"/>
    </source>
</evidence>
<keyword evidence="2 6" id="KW-0812">Transmembrane</keyword>
<comment type="subcellular location">
    <subcellularLocation>
        <location evidence="1">Membrane</location>
        <topology evidence="1">Multi-pass membrane protein</topology>
    </subcellularLocation>
</comment>
<dbReference type="Gene3D" id="1.10.1450.10">
    <property type="entry name" value="Tetraspanin"/>
    <property type="match status" value="1"/>
</dbReference>
<dbReference type="PANTHER" id="PTHR19282">
    <property type="entry name" value="TETRASPANIN"/>
    <property type="match status" value="1"/>
</dbReference>
<accession>A0A443SCW8</accession>
<feature type="non-terminal residue" evidence="7">
    <location>
        <position position="346"/>
    </location>
</feature>
<keyword evidence="3 6" id="KW-1133">Transmembrane helix</keyword>
<dbReference type="Pfam" id="PF00335">
    <property type="entry name" value="Tetraspanin"/>
    <property type="match status" value="1"/>
</dbReference>
<keyword evidence="4 6" id="KW-0472">Membrane</keyword>
<feature type="compositionally biased region" description="Low complexity" evidence="5">
    <location>
        <begin position="325"/>
        <end position="336"/>
    </location>
</feature>
<dbReference type="InterPro" id="IPR008952">
    <property type="entry name" value="Tetraspanin_EC2_sf"/>
</dbReference>
<evidence type="ECO:0000256" key="2">
    <source>
        <dbReference type="ARBA" id="ARBA00022692"/>
    </source>
</evidence>
<protein>
    <submittedName>
        <fullName evidence="7">Tetraspanin-1-like protein</fullName>
    </submittedName>
</protein>
<feature type="compositionally biased region" description="Polar residues" evidence="5">
    <location>
        <begin position="337"/>
        <end position="346"/>
    </location>
</feature>
<dbReference type="InterPro" id="IPR018499">
    <property type="entry name" value="Tetraspanin/Peripherin"/>
</dbReference>
<dbReference type="GO" id="GO:0005886">
    <property type="term" value="C:plasma membrane"/>
    <property type="evidence" value="ECO:0007669"/>
    <property type="project" value="TreeGrafter"/>
</dbReference>
<evidence type="ECO:0000256" key="4">
    <source>
        <dbReference type="ARBA" id="ARBA00023136"/>
    </source>
</evidence>
<dbReference type="Proteomes" id="UP000288716">
    <property type="component" value="Unassembled WGS sequence"/>
</dbReference>
<evidence type="ECO:0000256" key="5">
    <source>
        <dbReference type="SAM" id="MobiDB-lite"/>
    </source>
</evidence>
<feature type="region of interest" description="Disordered" evidence="5">
    <location>
        <begin position="320"/>
        <end position="346"/>
    </location>
</feature>
<comment type="caution">
    <text evidence="7">The sequence shown here is derived from an EMBL/GenBank/DDBJ whole genome shotgun (WGS) entry which is preliminary data.</text>
</comment>
<dbReference type="STRING" id="299467.A0A443SCW8"/>
<feature type="transmembrane region" description="Helical" evidence="6">
    <location>
        <begin position="216"/>
        <end position="236"/>
    </location>
</feature>
<dbReference type="OrthoDB" id="10054572at2759"/>
<proteinExistence type="predicted"/>
<dbReference type="AlphaFoldDB" id="A0A443SCW8"/>
<name>A0A443SCW8_9ACAR</name>
<feature type="transmembrane region" description="Helical" evidence="6">
    <location>
        <begin position="86"/>
        <end position="107"/>
    </location>
</feature>